<dbReference type="InterPro" id="IPR018490">
    <property type="entry name" value="cNMP-bd_dom_sf"/>
</dbReference>
<keyword evidence="10" id="KW-1185">Reference proteome</keyword>
<dbReference type="GO" id="GO:0034220">
    <property type="term" value="P:monoatomic ion transmembrane transport"/>
    <property type="evidence" value="ECO:0007669"/>
    <property type="project" value="UniProtKB-KW"/>
</dbReference>
<keyword evidence="1" id="KW-0140">cGMP</keyword>
<dbReference type="PROSITE" id="PS50042">
    <property type="entry name" value="CNMP_BINDING_3"/>
    <property type="match status" value="1"/>
</dbReference>
<dbReference type="GO" id="GO:0005516">
    <property type="term" value="F:calmodulin binding"/>
    <property type="evidence" value="ECO:0007669"/>
    <property type="project" value="UniProtKB-KW"/>
</dbReference>
<keyword evidence="7" id="KW-0812">Transmembrane</keyword>
<keyword evidence="5" id="KW-0407">Ion channel</keyword>
<dbReference type="PANTHER" id="PTHR45651">
    <property type="entry name" value="CYCLIC NUCLEOTIDE-GATED ION CHANNEL 15-RELATED-RELATED"/>
    <property type="match status" value="1"/>
</dbReference>
<keyword evidence="7" id="KW-0472">Membrane</keyword>
<keyword evidence="3" id="KW-0142">cGMP-binding</keyword>
<feature type="transmembrane region" description="Helical" evidence="7">
    <location>
        <begin position="372"/>
        <end position="390"/>
    </location>
</feature>
<evidence type="ECO:0000256" key="6">
    <source>
        <dbReference type="SAM" id="MobiDB-lite"/>
    </source>
</evidence>
<organism evidence="9 10">
    <name type="scientific">Acer saccharum</name>
    <name type="common">Sugar maple</name>
    <dbReference type="NCBI Taxonomy" id="4024"/>
    <lineage>
        <taxon>Eukaryota</taxon>
        <taxon>Viridiplantae</taxon>
        <taxon>Streptophyta</taxon>
        <taxon>Embryophyta</taxon>
        <taxon>Tracheophyta</taxon>
        <taxon>Spermatophyta</taxon>
        <taxon>Magnoliopsida</taxon>
        <taxon>eudicotyledons</taxon>
        <taxon>Gunneridae</taxon>
        <taxon>Pentapetalae</taxon>
        <taxon>rosids</taxon>
        <taxon>malvids</taxon>
        <taxon>Sapindales</taxon>
        <taxon>Sapindaceae</taxon>
        <taxon>Hippocastanoideae</taxon>
        <taxon>Acereae</taxon>
        <taxon>Acer</taxon>
    </lineage>
</organism>
<evidence type="ECO:0000313" key="10">
    <source>
        <dbReference type="Proteomes" id="UP001168877"/>
    </source>
</evidence>
<dbReference type="InterPro" id="IPR014710">
    <property type="entry name" value="RmlC-like_jellyroll"/>
</dbReference>
<gene>
    <name evidence="9" type="ORF">LWI29_031689</name>
</gene>
<evidence type="ECO:0000256" key="3">
    <source>
        <dbReference type="ARBA" id="ARBA00022992"/>
    </source>
</evidence>
<evidence type="ECO:0000256" key="4">
    <source>
        <dbReference type="ARBA" id="ARBA00023286"/>
    </source>
</evidence>
<dbReference type="InterPro" id="IPR000595">
    <property type="entry name" value="cNMP-bd_dom"/>
</dbReference>
<dbReference type="CDD" id="cd00038">
    <property type="entry name" value="CAP_ED"/>
    <property type="match status" value="1"/>
</dbReference>
<feature type="transmembrane region" description="Helical" evidence="7">
    <location>
        <begin position="111"/>
        <end position="133"/>
    </location>
</feature>
<reference evidence="9" key="2">
    <citation type="submission" date="2023-06" db="EMBL/GenBank/DDBJ databases">
        <authorList>
            <person name="Swenson N.G."/>
            <person name="Wegrzyn J.L."/>
            <person name="Mcevoy S.L."/>
        </authorList>
    </citation>
    <scope>NUCLEOTIDE SEQUENCE</scope>
    <source>
        <strain evidence="9">NS2018</strain>
        <tissue evidence="9">Leaf</tissue>
    </source>
</reference>
<feature type="transmembrane region" description="Helical" evidence="7">
    <location>
        <begin position="181"/>
        <end position="200"/>
    </location>
</feature>
<evidence type="ECO:0000256" key="7">
    <source>
        <dbReference type="SAM" id="Phobius"/>
    </source>
</evidence>
<dbReference type="EMBL" id="JAUESC010000004">
    <property type="protein sequence ID" value="KAK0598105.1"/>
    <property type="molecule type" value="Genomic_DNA"/>
</dbReference>
<dbReference type="AlphaFoldDB" id="A0AA39VZD7"/>
<keyword evidence="4" id="KW-0406">Ion transport</keyword>
<dbReference type="Gene3D" id="2.60.120.10">
    <property type="entry name" value="Jelly Rolls"/>
    <property type="match status" value="1"/>
</dbReference>
<feature type="transmembrane region" description="Helical" evidence="7">
    <location>
        <begin position="249"/>
        <end position="270"/>
    </location>
</feature>
<protein>
    <recommendedName>
        <fullName evidence="8">Cyclic nucleotide-binding domain-containing protein</fullName>
    </recommendedName>
</protein>
<keyword evidence="2" id="KW-0112">Calmodulin-binding</keyword>
<dbReference type="SUPFAM" id="SSF81324">
    <property type="entry name" value="Voltage-gated potassium channels"/>
    <property type="match status" value="1"/>
</dbReference>
<keyword evidence="4" id="KW-0813">Transport</keyword>
<dbReference type="Proteomes" id="UP001168877">
    <property type="component" value="Unassembled WGS sequence"/>
</dbReference>
<feature type="compositionally biased region" description="Polar residues" evidence="6">
    <location>
        <begin position="633"/>
        <end position="649"/>
    </location>
</feature>
<dbReference type="GO" id="GO:0016020">
    <property type="term" value="C:membrane"/>
    <property type="evidence" value="ECO:0007669"/>
    <property type="project" value="UniProtKB-SubCell"/>
</dbReference>
<feature type="domain" description="Cyclic nucleotide-binding" evidence="8">
    <location>
        <begin position="492"/>
        <end position="568"/>
    </location>
</feature>
<dbReference type="GO" id="GO:0030553">
    <property type="term" value="F:cGMP binding"/>
    <property type="evidence" value="ECO:0007669"/>
    <property type="project" value="UniProtKB-KW"/>
</dbReference>
<keyword evidence="4" id="KW-1071">Ligand-gated ion channel</keyword>
<feature type="transmembrane region" description="Helical" evidence="7">
    <location>
        <begin position="139"/>
        <end position="160"/>
    </location>
</feature>
<keyword evidence="7" id="KW-1133">Transmembrane helix</keyword>
<dbReference type="SUPFAM" id="SSF51206">
    <property type="entry name" value="cAMP-binding domain-like"/>
    <property type="match status" value="1"/>
</dbReference>
<evidence type="ECO:0000256" key="5">
    <source>
        <dbReference type="ARBA" id="ARBA00023303"/>
    </source>
</evidence>
<evidence type="ECO:0000256" key="2">
    <source>
        <dbReference type="ARBA" id="ARBA00022860"/>
    </source>
</evidence>
<keyword evidence="3" id="KW-0547">Nucleotide-binding</keyword>
<accession>A0AA39VZD7</accession>
<dbReference type="GO" id="GO:0030552">
    <property type="term" value="F:cAMP binding"/>
    <property type="evidence" value="ECO:0007669"/>
    <property type="project" value="UniProtKB-KW"/>
</dbReference>
<reference evidence="9" key="1">
    <citation type="journal article" date="2022" name="Plant J.">
        <title>Strategies of tolerance reflected in two North American maple genomes.</title>
        <authorList>
            <person name="McEvoy S.L."/>
            <person name="Sezen U.U."/>
            <person name="Trouern-Trend A."/>
            <person name="McMahon S.M."/>
            <person name="Schaberg P.G."/>
            <person name="Yang J."/>
            <person name="Wegrzyn J.L."/>
            <person name="Swenson N.G."/>
        </authorList>
    </citation>
    <scope>NUCLEOTIDE SEQUENCE</scope>
    <source>
        <strain evidence="9">NS2018</strain>
    </source>
</reference>
<sequence length="657" mass="76292">MGVPTIAFPFGQLDQHQSSSPAVDADLLRWEEIDAAILRSEEIQRRWRRSASEETNYSSSLFLFWNNLCLIRSQVDALSLKEANARNYCCEIIVKGWSNVKKILTGYTGHWITFVLWIISISLDPFVCYVPSIQDEEKLLKINSSLLIGIWVLYWSLLIYRISISFYGNIRKWQIFNQAESIALLFSNVLLYSLVLIPKMEISAPIFSVVLSIFLIVYLVRIIGIYRLFTEKVTRCNSSKLAEAPVFKIVFNLLLFLYGGHLFGGLWYLFAVWKKLECWKKACSKHVGCHYRDDRFTVSLGDNQFLNDICFAKIEDTKPYELGIFKDAFESHIVETKTEMWKKVLYCFRWGIQNISGFGQNLQVSTYAWENIFVILIAIYGVGTFTFFIGNMQNLIKSAIDERTEEKRKNEHQAIKLKKHQAIKLRQQQLQQWVLFGKLSENLQNIIKEYQQYNYHLTGVVDVENLFINLPKDVENNIKRELCLKPIKKVERFQRLSDTSLLHLCDCVKPVVYAERTRIVREGDPINEMLFVLHGKLWNFSSMASSTNNVPPCDRRKEFLKDGDFWGEELVNWVQDESSSSLSNKLISQTTIQALTKVEAFVLRIDDLKNLYNEKSKILQSWLHKRRIRISGRNAQPSNQEQTPPTGDQLTGPEIVV</sequence>
<evidence type="ECO:0000256" key="1">
    <source>
        <dbReference type="ARBA" id="ARBA00022535"/>
    </source>
</evidence>
<feature type="region of interest" description="Disordered" evidence="6">
    <location>
        <begin position="632"/>
        <end position="657"/>
    </location>
</feature>
<comment type="caution">
    <text evidence="9">The sequence shown here is derived from an EMBL/GenBank/DDBJ whole genome shotgun (WGS) entry which is preliminary data.</text>
</comment>
<dbReference type="PANTHER" id="PTHR45651:SF5">
    <property type="entry name" value="CYCLIC NUCLEOTIDE-GATED ION CHANNEL 1"/>
    <property type="match status" value="1"/>
</dbReference>
<feature type="transmembrane region" description="Helical" evidence="7">
    <location>
        <begin position="206"/>
        <end position="229"/>
    </location>
</feature>
<evidence type="ECO:0000313" key="9">
    <source>
        <dbReference type="EMBL" id="KAK0598105.1"/>
    </source>
</evidence>
<evidence type="ECO:0000259" key="8">
    <source>
        <dbReference type="PROSITE" id="PS50042"/>
    </source>
</evidence>
<proteinExistence type="predicted"/>
<name>A0AA39VZD7_ACESA</name>